<dbReference type="AlphaFoldDB" id="A0A1A9V5W8"/>
<evidence type="ECO:0000313" key="20">
    <source>
        <dbReference type="Proteomes" id="UP000078200"/>
    </source>
</evidence>
<evidence type="ECO:0000256" key="8">
    <source>
        <dbReference type="ARBA" id="ARBA00022955"/>
    </source>
</evidence>
<feature type="domain" description="Mvd1 C-terminal" evidence="17">
    <location>
        <begin position="188"/>
        <end position="380"/>
    </location>
</feature>
<evidence type="ECO:0000256" key="2">
    <source>
        <dbReference type="ARBA" id="ARBA00008831"/>
    </source>
</evidence>
<evidence type="ECO:0000256" key="11">
    <source>
        <dbReference type="ARBA" id="ARBA00023166"/>
    </source>
</evidence>
<evidence type="ECO:0000256" key="9">
    <source>
        <dbReference type="ARBA" id="ARBA00023011"/>
    </source>
</evidence>
<dbReference type="InterPro" id="IPR014721">
    <property type="entry name" value="Ribsml_uS5_D2-typ_fold_subgr"/>
</dbReference>
<evidence type="ECO:0000259" key="17">
    <source>
        <dbReference type="Pfam" id="PF18376"/>
    </source>
</evidence>
<evidence type="ECO:0000256" key="13">
    <source>
        <dbReference type="ARBA" id="ARBA00023239"/>
    </source>
</evidence>
<dbReference type="GO" id="GO:0006695">
    <property type="term" value="P:cholesterol biosynthetic process"/>
    <property type="evidence" value="ECO:0007669"/>
    <property type="project" value="UniProtKB-UniPathway"/>
</dbReference>
<comment type="pathway">
    <text evidence="16">Steroid biosynthesis; cholesterol biosynthesis.</text>
</comment>
<dbReference type="NCBIfam" id="TIGR01240">
    <property type="entry name" value="mevDPdecarb"/>
    <property type="match status" value="1"/>
</dbReference>
<keyword evidence="16" id="KW-0153">Cholesterol metabolism</keyword>
<dbReference type="SUPFAM" id="SSF54211">
    <property type="entry name" value="Ribosomal protein S5 domain 2-like"/>
    <property type="match status" value="1"/>
</dbReference>
<evidence type="ECO:0000256" key="4">
    <source>
        <dbReference type="ARBA" id="ARBA00019335"/>
    </source>
</evidence>
<organism evidence="19 20">
    <name type="scientific">Glossina austeni</name>
    <name type="common">Savannah tsetse fly</name>
    <dbReference type="NCBI Taxonomy" id="7395"/>
    <lineage>
        <taxon>Eukaryota</taxon>
        <taxon>Metazoa</taxon>
        <taxon>Ecdysozoa</taxon>
        <taxon>Arthropoda</taxon>
        <taxon>Hexapoda</taxon>
        <taxon>Insecta</taxon>
        <taxon>Pterygota</taxon>
        <taxon>Neoptera</taxon>
        <taxon>Endopterygota</taxon>
        <taxon>Diptera</taxon>
        <taxon>Brachycera</taxon>
        <taxon>Muscomorpha</taxon>
        <taxon>Hippoboscoidea</taxon>
        <taxon>Glossinidae</taxon>
        <taxon>Glossina</taxon>
    </lineage>
</organism>
<dbReference type="FunFam" id="3.30.70.890:FF:000005">
    <property type="entry name" value="Diphosphomevalonate decarboxylase"/>
    <property type="match status" value="1"/>
</dbReference>
<dbReference type="InterPro" id="IPR029765">
    <property type="entry name" value="Mev_diP_decarb"/>
</dbReference>
<keyword evidence="12 16" id="KW-0753">Steroid metabolism</keyword>
<dbReference type="EC" id="4.1.1.33" evidence="3 15"/>
<sequence length="397" mass="43485">MFIETCIAPVNIALIKYWGKRDEELILPINDSISMTLSTDEMCAKTTAAACSTFKEHRMWLNGEEIPFEKNSRIMRCLKALQCLALAKGAPTKFPLEWKLHLTSRNNFPTAAGLASSAAGYACLVYTLACLYGVADEELTAIARLGSGSACRSLHGGFVRWHMGHLADGSDSLALPIASASHWPNMHVLILVVSDGRKKTSSTKGMQRTVETSDLIHYRAKHCVPSRIKAISEAIRQRDFELFAKITMQDSNQFHATALDTYPPCVYMNDISHSIAAFVHAYNAAIGSTRVAYTFDAGPNACLYVLQEHVSSLLPAIQISFPNDSADNVEYFKGIASDQLAQSAAEATDISLNGNTSLPIHEHNLLKYIIHTKIGAGPKRLTGTEEHLINTTTGHPY</sequence>
<dbReference type="PANTHER" id="PTHR10977">
    <property type="entry name" value="DIPHOSPHOMEVALONATE DECARBOXYLASE"/>
    <property type="match status" value="1"/>
</dbReference>
<evidence type="ECO:0000256" key="15">
    <source>
        <dbReference type="PIRNR" id="PIRNR015950"/>
    </source>
</evidence>
<dbReference type="UniPathway" id="UPA00063"/>
<comment type="similarity">
    <text evidence="2 15 16">Belongs to the diphosphomevalonate decarboxylase family.</text>
</comment>
<dbReference type="GO" id="GO:0019287">
    <property type="term" value="P:isopentenyl diphosphate biosynthetic process, mevalonate pathway"/>
    <property type="evidence" value="ECO:0007669"/>
    <property type="project" value="UniProtKB-UniRule"/>
</dbReference>
<evidence type="ECO:0000256" key="10">
    <source>
        <dbReference type="ARBA" id="ARBA00023098"/>
    </source>
</evidence>
<keyword evidence="8 16" id="KW-0752">Steroid biosynthesis</keyword>
<evidence type="ECO:0000256" key="7">
    <source>
        <dbReference type="ARBA" id="ARBA00022840"/>
    </source>
</evidence>
<reference evidence="19" key="1">
    <citation type="submission" date="2020-05" db="UniProtKB">
        <authorList>
            <consortium name="EnsemblMetazoa"/>
        </authorList>
    </citation>
    <scope>IDENTIFICATION</scope>
    <source>
        <strain evidence="19">TTRI</strain>
    </source>
</reference>
<dbReference type="Proteomes" id="UP000078200">
    <property type="component" value="Unassembled WGS sequence"/>
</dbReference>
<dbReference type="EnsemblMetazoa" id="GAUT027006-RA">
    <property type="protein sequence ID" value="GAUT027006-PA"/>
    <property type="gene ID" value="GAUT027006"/>
</dbReference>
<evidence type="ECO:0000313" key="19">
    <source>
        <dbReference type="EnsemblMetazoa" id="GAUT027006-PA"/>
    </source>
</evidence>
<proteinExistence type="inferred from homology"/>
<accession>A0A1A9V5W8</accession>
<dbReference type="InterPro" id="IPR036554">
    <property type="entry name" value="GHMP_kinase_C_sf"/>
</dbReference>
<keyword evidence="9 16" id="KW-0756">Sterol biosynthesis</keyword>
<keyword evidence="7 15" id="KW-0067">ATP-binding</keyword>
<comment type="catalytic activity">
    <reaction evidence="14 15 16">
        <text>(R)-5-diphosphomevalonate + ATP = isopentenyl diphosphate + ADP + phosphate + CO2</text>
        <dbReference type="Rhea" id="RHEA:23732"/>
        <dbReference type="ChEBI" id="CHEBI:16526"/>
        <dbReference type="ChEBI" id="CHEBI:30616"/>
        <dbReference type="ChEBI" id="CHEBI:43474"/>
        <dbReference type="ChEBI" id="CHEBI:57557"/>
        <dbReference type="ChEBI" id="CHEBI:128769"/>
        <dbReference type="ChEBI" id="CHEBI:456216"/>
        <dbReference type="EC" id="4.1.1.33"/>
    </reaction>
</comment>
<keyword evidence="13 15" id="KW-0456">Lyase</keyword>
<feature type="domain" description="Diphosphomevalonate decarboxylase-like N-terminal" evidence="18">
    <location>
        <begin position="8"/>
        <end position="174"/>
    </location>
</feature>
<dbReference type="SUPFAM" id="SSF55060">
    <property type="entry name" value="GHMP Kinase, C-terminal domain"/>
    <property type="match status" value="1"/>
</dbReference>
<dbReference type="Gene3D" id="3.30.70.890">
    <property type="entry name" value="GHMP kinase, C-terminal domain"/>
    <property type="match status" value="1"/>
</dbReference>
<dbReference type="GO" id="GO:0004163">
    <property type="term" value="F:diphosphomevalonate decarboxylase activity"/>
    <property type="evidence" value="ECO:0007669"/>
    <property type="project" value="UniProtKB-UniRule"/>
</dbReference>
<evidence type="ECO:0000256" key="6">
    <source>
        <dbReference type="ARBA" id="ARBA00022741"/>
    </source>
</evidence>
<keyword evidence="16" id="KW-0152">Cholesterol biosynthesis</keyword>
<evidence type="ECO:0000256" key="12">
    <source>
        <dbReference type="ARBA" id="ARBA00023221"/>
    </source>
</evidence>
<dbReference type="GO" id="GO:0005829">
    <property type="term" value="C:cytosol"/>
    <property type="evidence" value="ECO:0007669"/>
    <property type="project" value="InterPro"/>
</dbReference>
<keyword evidence="10 15" id="KW-0443">Lipid metabolism</keyword>
<evidence type="ECO:0000259" key="18">
    <source>
        <dbReference type="Pfam" id="PF22700"/>
    </source>
</evidence>
<keyword evidence="20" id="KW-1185">Reference proteome</keyword>
<evidence type="ECO:0000256" key="3">
    <source>
        <dbReference type="ARBA" id="ARBA00012296"/>
    </source>
</evidence>
<keyword evidence="11 16" id="KW-1207">Sterol metabolism</keyword>
<dbReference type="VEuPathDB" id="VectorBase:GAUT027006"/>
<keyword evidence="6 15" id="KW-0547">Nucleotide-binding</keyword>
<dbReference type="PIRSF" id="PIRSF015950">
    <property type="entry name" value="Mev_P_decrbx"/>
    <property type="match status" value="1"/>
</dbReference>
<dbReference type="InterPro" id="IPR041431">
    <property type="entry name" value="Mvd1_C"/>
</dbReference>
<protein>
    <recommendedName>
        <fullName evidence="4 15">Diphosphomevalonate decarboxylase</fullName>
        <ecNumber evidence="3 15">4.1.1.33</ecNumber>
    </recommendedName>
</protein>
<dbReference type="InterPro" id="IPR020568">
    <property type="entry name" value="Ribosomal_Su5_D2-typ_SF"/>
</dbReference>
<dbReference type="FunFam" id="3.30.230.10:FF:000080">
    <property type="entry name" value="Diphosphomevalonate decarboxylase"/>
    <property type="match status" value="1"/>
</dbReference>
<dbReference type="InterPro" id="IPR005935">
    <property type="entry name" value="Mev_decarb"/>
</dbReference>
<evidence type="ECO:0000256" key="16">
    <source>
        <dbReference type="RuleBase" id="RU363086"/>
    </source>
</evidence>
<comment type="function">
    <text evidence="1 16">Catalyzes the ATP dependent decarboxylation of (R)-5-diphosphomevalonate to form isopentenyl diphosphate (IPP). Functions in the mevalonate (MVA) pathway leading to isopentenyl diphosphate (IPP), a key precursor for the biosynthesis of isoprenoids and sterol synthesis.</text>
</comment>
<evidence type="ECO:0000256" key="14">
    <source>
        <dbReference type="ARBA" id="ARBA00048154"/>
    </source>
</evidence>
<dbReference type="GO" id="GO:0005524">
    <property type="term" value="F:ATP binding"/>
    <property type="evidence" value="ECO:0007669"/>
    <property type="project" value="UniProtKB-UniRule"/>
</dbReference>
<dbReference type="Pfam" id="PF22700">
    <property type="entry name" value="MVD-like_N"/>
    <property type="match status" value="1"/>
</dbReference>
<dbReference type="Pfam" id="PF18376">
    <property type="entry name" value="MDD_C"/>
    <property type="match status" value="1"/>
</dbReference>
<name>A0A1A9V5W8_GLOAU</name>
<keyword evidence="5 16" id="KW-0444">Lipid biosynthesis</keyword>
<evidence type="ECO:0000256" key="1">
    <source>
        <dbReference type="ARBA" id="ARBA00003812"/>
    </source>
</evidence>
<dbReference type="STRING" id="7395.A0A1A9V5W8"/>
<dbReference type="PANTHER" id="PTHR10977:SF3">
    <property type="entry name" value="DIPHOSPHOMEVALONATE DECARBOXYLASE"/>
    <property type="match status" value="1"/>
</dbReference>
<dbReference type="InterPro" id="IPR053859">
    <property type="entry name" value="MVD-like_N"/>
</dbReference>
<evidence type="ECO:0000256" key="5">
    <source>
        <dbReference type="ARBA" id="ARBA00022516"/>
    </source>
</evidence>
<dbReference type="Gene3D" id="3.30.230.10">
    <property type="match status" value="1"/>
</dbReference>